<name>A0A383AWP8_9ZZZZ</name>
<sequence length="109" mass="12915">MPIIFKNKTCKIDKLSQQKYKLTILDGEKFKNFWINIKKKLKIIDNNKNNFTFEADNIITLQKLAKKKEKKLSYHHCELLFLDIGKQFEGLEKDGLCHLFLDDNDIILV</sequence>
<dbReference type="AlphaFoldDB" id="A0A383AWP8"/>
<protein>
    <submittedName>
        <fullName evidence="1">Uncharacterized protein</fullName>
    </submittedName>
</protein>
<gene>
    <name evidence="1" type="ORF">METZ01_LOCUS464459</name>
</gene>
<accession>A0A383AWP8</accession>
<reference evidence="1" key="1">
    <citation type="submission" date="2018-05" db="EMBL/GenBank/DDBJ databases">
        <authorList>
            <person name="Lanie J.A."/>
            <person name="Ng W.-L."/>
            <person name="Kazmierczak K.M."/>
            <person name="Andrzejewski T.M."/>
            <person name="Davidsen T.M."/>
            <person name="Wayne K.J."/>
            <person name="Tettelin H."/>
            <person name="Glass J.I."/>
            <person name="Rusch D."/>
            <person name="Podicherti R."/>
            <person name="Tsui H.-C.T."/>
            <person name="Winkler M.E."/>
        </authorList>
    </citation>
    <scope>NUCLEOTIDE SEQUENCE</scope>
</reference>
<feature type="non-terminal residue" evidence="1">
    <location>
        <position position="109"/>
    </location>
</feature>
<evidence type="ECO:0000313" key="1">
    <source>
        <dbReference type="EMBL" id="SVE11605.1"/>
    </source>
</evidence>
<organism evidence="1">
    <name type="scientific">marine metagenome</name>
    <dbReference type="NCBI Taxonomy" id="408172"/>
    <lineage>
        <taxon>unclassified sequences</taxon>
        <taxon>metagenomes</taxon>
        <taxon>ecological metagenomes</taxon>
    </lineage>
</organism>
<dbReference type="EMBL" id="UINC01195168">
    <property type="protein sequence ID" value="SVE11605.1"/>
    <property type="molecule type" value="Genomic_DNA"/>
</dbReference>
<proteinExistence type="predicted"/>